<dbReference type="SUPFAM" id="SSF103515">
    <property type="entry name" value="Autotransporter"/>
    <property type="match status" value="1"/>
</dbReference>
<dbReference type="Proteomes" id="UP001595756">
    <property type="component" value="Unassembled WGS sequence"/>
</dbReference>
<keyword evidence="2" id="KW-0843">Virulence</keyword>
<comment type="caution">
    <text evidence="4">The sequence shown here is derived from an EMBL/GenBank/DDBJ whole genome shotgun (WGS) entry which is preliminary data.</text>
</comment>
<dbReference type="Pfam" id="PF13018">
    <property type="entry name" value="ESPR"/>
    <property type="match status" value="1"/>
</dbReference>
<organism evidence="4 5">
    <name type="scientific">Castellaniella hirudinis</name>
    <dbReference type="NCBI Taxonomy" id="1144617"/>
    <lineage>
        <taxon>Bacteria</taxon>
        <taxon>Pseudomonadati</taxon>
        <taxon>Pseudomonadota</taxon>
        <taxon>Betaproteobacteria</taxon>
        <taxon>Burkholderiales</taxon>
        <taxon>Alcaligenaceae</taxon>
        <taxon>Castellaniella</taxon>
    </lineage>
</organism>
<sequence>MNRVFRVIFNRTLGVWQVVSEMAGGCGKGGRAKNASAMLLSVVLAGAAHADVIDHGDGNFTVSGSTAPAFPYDAGGGSVSTPTITVDGTTDLTYSSFNNPLFRIGGPDNYVVNVAAGASIKNSAAVAVAYPVFIATTPGSLTTYNIAGELVSATDVISAFAAGEPRWDITLSGTLRNTTVNTLLTGQGGADRLTLQSTGTLASANGYISLRGGNDAFIVNGGTFSGLSFVDFGDGDDLLELNASPTGTTRMLGGNGTDTVQLSNSGSFSLTALESGWEHLVMNGTAWTLSGSTANTFSGGVALNSGALTLDITDGNTTTIAGGLSGSGDLTKTGLGVLALAGDSSAFDGTARLQAGTLVLDGILRGTIEAYGDSVLDAAVADAIGGFTQQSFNDNSTLNAKADGAISGGLQEFWGTSRLNAGATDAIVGGMQVFNDNSVLNASAARAIADSSQEFNDDSILNATANGAIGGGWQDFYGNSTLNASAVNAIADGEQYFEGTSRLNAQSAHAISGGMQTFYEASTLNVLATNALAETTDIRFVKMGGSPSSGILRLNGFSTTIGRITSLGGSAGLITNDGVTDSILSVDSSAGASSFSGIIQDGSGAGTLGLALSAGNLTLSGTNTYTGGTTVNGGRLVAGSAGGFVDHTAYVVNGGTLDLAGHHLTMSSLSGTGGTVALGGAALTIDQAGGGSFGGALSGPGSLFKSGAGAWMLTGDSSAFTGTTTVNGGTLSVNGALGGSMTTTAGSVLGGTGTIGSAGSLLWIGPGAVHAPGNSIGVQHIAGDYANHGMLRIEATPTAADQIVVGGAVDITGATLDLVLSPTDPSGWTALAGPFTIIDKQSVGAVTGRFNPITQNLLFLDTLINYAGGDGNDVTLQLMRNNLDFAQVGDTRNQSAAARGIESLGSTSAIWRSVALATDPAATRQAFDQLSGEVHASARTTLIEDSRFLRQAVNDRLLAAFDRTGAGADPVVTYADGRPTPVSADSDRPVFWGRGFGAWDRTGSDGNAASLSRKTNGFFVGADASVSRHGRVGVIAGISSTHFNAQDRLSSGSDDNYHLGLYGGTAWGNLALRAGAAYTLHDLSTHRSIALPGLADRLKGDYTAHTTQVFSELGYQIQAGRIALEPFGSLAHVNVRTDGFTEQGGAAALTGDSGRTRATFSTVGLRASTHVDLNGATVTAKGTIGWRHALGDRTPDAAMRFAGGDAFTISGAPIGRDTAVIGAGLDYALSPNATLGIAYDGQFGSGVSGQSVRADFNVRF</sequence>
<reference evidence="5" key="1">
    <citation type="journal article" date="2019" name="Int. J. Syst. Evol. Microbiol.">
        <title>The Global Catalogue of Microorganisms (GCM) 10K type strain sequencing project: providing services to taxonomists for standard genome sequencing and annotation.</title>
        <authorList>
            <consortium name="The Broad Institute Genomics Platform"/>
            <consortium name="The Broad Institute Genome Sequencing Center for Infectious Disease"/>
            <person name="Wu L."/>
            <person name="Ma J."/>
        </authorList>
    </citation>
    <scope>NUCLEOTIDE SEQUENCE [LARGE SCALE GENOMIC DNA]</scope>
    <source>
        <strain evidence="5">CGMCC 1.19029</strain>
    </source>
</reference>
<evidence type="ECO:0000256" key="2">
    <source>
        <dbReference type="ARBA" id="ARBA00023026"/>
    </source>
</evidence>
<dbReference type="NCBIfam" id="TIGR02601">
    <property type="entry name" value="autotrns_rpt"/>
    <property type="match status" value="3"/>
</dbReference>
<dbReference type="SUPFAM" id="SSF51126">
    <property type="entry name" value="Pectin lyase-like"/>
    <property type="match status" value="2"/>
</dbReference>
<evidence type="ECO:0000259" key="3">
    <source>
        <dbReference type="PROSITE" id="PS51208"/>
    </source>
</evidence>
<dbReference type="InterPro" id="IPR006315">
    <property type="entry name" value="OM_autotransptr_brl_dom"/>
</dbReference>
<dbReference type="PROSITE" id="PS51208">
    <property type="entry name" value="AUTOTRANSPORTER"/>
    <property type="match status" value="1"/>
</dbReference>
<accession>A0ABV8S061</accession>
<keyword evidence="1" id="KW-0732">Signal</keyword>
<dbReference type="InterPro" id="IPR011050">
    <property type="entry name" value="Pectin_lyase_fold/virulence"/>
</dbReference>
<dbReference type="NCBIfam" id="TIGR01414">
    <property type="entry name" value="autotrans_barl"/>
    <property type="match status" value="1"/>
</dbReference>
<proteinExistence type="predicted"/>
<evidence type="ECO:0000313" key="4">
    <source>
        <dbReference type="EMBL" id="MFC4298842.1"/>
    </source>
</evidence>
<dbReference type="RefSeq" id="WP_376813397.1">
    <property type="nucleotide sequence ID" value="NZ_JBHSDY010000007.1"/>
</dbReference>
<dbReference type="InterPro" id="IPR013425">
    <property type="entry name" value="Autotrns_rpt"/>
</dbReference>
<dbReference type="EMBL" id="JBHSDY010000007">
    <property type="protein sequence ID" value="MFC4298842.1"/>
    <property type="molecule type" value="Genomic_DNA"/>
</dbReference>
<protein>
    <submittedName>
        <fullName evidence="4">Autotransporter domain-containing protein</fullName>
    </submittedName>
</protein>
<dbReference type="InterPro" id="IPR036709">
    <property type="entry name" value="Autotransporte_beta_dom_sf"/>
</dbReference>
<dbReference type="Pfam" id="PF03797">
    <property type="entry name" value="Autotransporter"/>
    <property type="match status" value="1"/>
</dbReference>
<evidence type="ECO:0000256" key="1">
    <source>
        <dbReference type="ARBA" id="ARBA00022729"/>
    </source>
</evidence>
<dbReference type="SMART" id="SM00869">
    <property type="entry name" value="Autotransporter"/>
    <property type="match status" value="1"/>
</dbReference>
<dbReference type="InterPro" id="IPR005546">
    <property type="entry name" value="Autotransporte_beta"/>
</dbReference>
<keyword evidence="5" id="KW-1185">Reference proteome</keyword>
<gene>
    <name evidence="4" type="ORF">ACFO0J_12390</name>
</gene>
<dbReference type="InterPro" id="IPR024973">
    <property type="entry name" value="ESPR"/>
</dbReference>
<evidence type="ECO:0000313" key="5">
    <source>
        <dbReference type="Proteomes" id="UP001595756"/>
    </source>
</evidence>
<dbReference type="Pfam" id="PF12951">
    <property type="entry name" value="PATR"/>
    <property type="match status" value="3"/>
</dbReference>
<name>A0ABV8S061_9BURK</name>
<dbReference type="Gene3D" id="2.40.128.130">
    <property type="entry name" value="Autotransporter beta-domain"/>
    <property type="match status" value="1"/>
</dbReference>
<feature type="domain" description="Autotransporter" evidence="3">
    <location>
        <begin position="984"/>
        <end position="1260"/>
    </location>
</feature>